<evidence type="ECO:0000313" key="3">
    <source>
        <dbReference type="Proteomes" id="UP001370348"/>
    </source>
</evidence>
<evidence type="ECO:0000256" key="1">
    <source>
        <dbReference type="ARBA" id="ARBA00023251"/>
    </source>
</evidence>
<reference evidence="2 3" key="1">
    <citation type="submission" date="2021-12" db="EMBL/GenBank/DDBJ databases">
        <title>Discovery of the Pendulisporaceae a myxobacterial family with distinct sporulation behavior and unique specialized metabolism.</title>
        <authorList>
            <person name="Garcia R."/>
            <person name="Popoff A."/>
            <person name="Bader C.D."/>
            <person name="Loehr J."/>
            <person name="Walesch S."/>
            <person name="Walt C."/>
            <person name="Boldt J."/>
            <person name="Bunk B."/>
            <person name="Haeckl F.J.F.P.J."/>
            <person name="Gunesch A.P."/>
            <person name="Birkelbach J."/>
            <person name="Nuebel U."/>
            <person name="Pietschmann T."/>
            <person name="Bach T."/>
            <person name="Mueller R."/>
        </authorList>
    </citation>
    <scope>NUCLEOTIDE SEQUENCE [LARGE SCALE GENOMIC DNA]</scope>
    <source>
        <strain evidence="2 3">MSr11954</strain>
    </source>
</reference>
<gene>
    <name evidence="2" type="ORF">LZC94_45360</name>
</gene>
<dbReference type="EMBL" id="CP089984">
    <property type="protein sequence ID" value="WXB15036.1"/>
    <property type="molecule type" value="Genomic_DNA"/>
</dbReference>
<evidence type="ECO:0000313" key="2">
    <source>
        <dbReference type="EMBL" id="WXB15036.1"/>
    </source>
</evidence>
<dbReference type="InterPro" id="IPR000335">
    <property type="entry name" value="Bleomycin-R"/>
</dbReference>
<evidence type="ECO:0008006" key="4">
    <source>
        <dbReference type="Google" id="ProtNLM"/>
    </source>
</evidence>
<name>A0ABZ2LVT8_9BACT</name>
<dbReference type="SUPFAM" id="SSF54593">
    <property type="entry name" value="Glyoxalase/Bleomycin resistance protein/Dihydroxybiphenyl dioxygenase"/>
    <property type="match status" value="1"/>
</dbReference>
<sequence length="124" mass="13942">MRAWNDRSKKVIPILRVNDAAKAVAWYARLGFVKEWEHRFEPGFPAFVSIARGRVRLFLSEHTGDARPDTLLYLRVLAIDAVEREFGVTAEEAPWGAWELELRDPDGNRLRIAGPIPSAEGASG</sequence>
<protein>
    <recommendedName>
        <fullName evidence="4">VOC family protein</fullName>
    </recommendedName>
</protein>
<keyword evidence="1" id="KW-0046">Antibiotic resistance</keyword>
<dbReference type="Proteomes" id="UP001370348">
    <property type="component" value="Chromosome"/>
</dbReference>
<dbReference type="InterPro" id="IPR029068">
    <property type="entry name" value="Glyas_Bleomycin-R_OHBP_Dase"/>
</dbReference>
<dbReference type="RefSeq" id="WP_394824660.1">
    <property type="nucleotide sequence ID" value="NZ_CP089984.1"/>
</dbReference>
<dbReference type="Pfam" id="PF19581">
    <property type="entry name" value="Glyoxalase_7"/>
    <property type="match status" value="1"/>
</dbReference>
<accession>A0ABZ2LVT8</accession>
<proteinExistence type="predicted"/>
<dbReference type="Gene3D" id="3.10.180.10">
    <property type="entry name" value="2,3-Dihydroxybiphenyl 1,2-Dioxygenase, domain 1"/>
    <property type="match status" value="1"/>
</dbReference>
<organism evidence="2 3">
    <name type="scientific">Pendulispora albinea</name>
    <dbReference type="NCBI Taxonomy" id="2741071"/>
    <lineage>
        <taxon>Bacteria</taxon>
        <taxon>Pseudomonadati</taxon>
        <taxon>Myxococcota</taxon>
        <taxon>Myxococcia</taxon>
        <taxon>Myxococcales</taxon>
        <taxon>Sorangiineae</taxon>
        <taxon>Pendulisporaceae</taxon>
        <taxon>Pendulispora</taxon>
    </lineage>
</organism>
<keyword evidence="3" id="KW-1185">Reference proteome</keyword>